<sequence>MLVWLFCLLFYKDLAGLPGSRGSCEKQPYSLSLAGSEGWTIAFFRFPRETFSFKFPLL</sequence>
<proteinExistence type="predicted"/>
<organism evidence="1 2">
    <name type="scientific">Segatella buccae ATCC 33574</name>
    <dbReference type="NCBI Taxonomy" id="873513"/>
    <lineage>
        <taxon>Bacteria</taxon>
        <taxon>Pseudomonadati</taxon>
        <taxon>Bacteroidota</taxon>
        <taxon>Bacteroidia</taxon>
        <taxon>Bacteroidales</taxon>
        <taxon>Prevotellaceae</taxon>
        <taxon>Segatella</taxon>
    </lineage>
</organism>
<keyword evidence="2" id="KW-1185">Reference proteome</keyword>
<accession>E6K9Z5</accession>
<evidence type="ECO:0000313" key="2">
    <source>
        <dbReference type="Proteomes" id="UP000003112"/>
    </source>
</evidence>
<comment type="caution">
    <text evidence="1">The sequence shown here is derived from an EMBL/GenBank/DDBJ whole genome shotgun (WGS) entry which is preliminary data.</text>
</comment>
<dbReference type="EMBL" id="AEPD01000043">
    <property type="protein sequence ID" value="EFU29563.1"/>
    <property type="molecule type" value="Genomic_DNA"/>
</dbReference>
<reference evidence="1 2" key="1">
    <citation type="submission" date="2010-10" db="EMBL/GenBank/DDBJ databases">
        <authorList>
            <person name="Muzny D."/>
            <person name="Qin X."/>
            <person name="Deng J."/>
            <person name="Jiang H."/>
            <person name="Liu Y."/>
            <person name="Qu J."/>
            <person name="Song X.-Z."/>
            <person name="Zhang L."/>
            <person name="Thornton R."/>
            <person name="Coyle M."/>
            <person name="Francisco L."/>
            <person name="Jackson L."/>
            <person name="Javaid M."/>
            <person name="Korchina V."/>
            <person name="Kovar C."/>
            <person name="Mata R."/>
            <person name="Mathew T."/>
            <person name="Ngo R."/>
            <person name="Nguyen L."/>
            <person name="Nguyen N."/>
            <person name="Okwuonu G."/>
            <person name="Ongeri F."/>
            <person name="Pham C."/>
            <person name="Simmons D."/>
            <person name="Wilczek-Boney K."/>
            <person name="Hale W."/>
            <person name="Jakkamsetti A."/>
            <person name="Pham P."/>
            <person name="Ruth R."/>
            <person name="San Lucas F."/>
            <person name="Warren J."/>
            <person name="Zhang J."/>
            <person name="Zhao Z."/>
            <person name="Zhou C."/>
            <person name="Zhu D."/>
            <person name="Lee S."/>
            <person name="Bess C."/>
            <person name="Blankenburg K."/>
            <person name="Forbes L."/>
            <person name="Fu Q."/>
            <person name="Gubbala S."/>
            <person name="Hirani K."/>
            <person name="Jayaseelan J.C."/>
            <person name="Lara F."/>
            <person name="Munidasa M."/>
            <person name="Palculict T."/>
            <person name="Patil S."/>
            <person name="Pu L.-L."/>
            <person name="Saada N."/>
            <person name="Tang L."/>
            <person name="Weissenberger G."/>
            <person name="Zhu Y."/>
            <person name="Hemphill L."/>
            <person name="Shang Y."/>
            <person name="Youmans B."/>
            <person name="Ayvaz T."/>
            <person name="Ross M."/>
            <person name="Santibanez J."/>
            <person name="Aqrawi P."/>
            <person name="Gross S."/>
            <person name="Joshi V."/>
            <person name="Fowler G."/>
            <person name="Nazareth L."/>
            <person name="Reid J."/>
            <person name="Worley K."/>
            <person name="Petrosino J."/>
            <person name="Highlander S."/>
            <person name="Gibbs R."/>
        </authorList>
    </citation>
    <scope>NUCLEOTIDE SEQUENCE [LARGE SCALE GENOMIC DNA]</scope>
    <source>
        <strain evidence="1 2">ATCC 33574</strain>
    </source>
</reference>
<name>E6K9Z5_9BACT</name>
<dbReference type="STRING" id="873513.HMPREF6485_2431"/>
<gene>
    <name evidence="1" type="ORF">HMPREF6485_2431</name>
</gene>
<dbReference type="AlphaFoldDB" id="E6K9Z5"/>
<dbReference type="Proteomes" id="UP000003112">
    <property type="component" value="Unassembled WGS sequence"/>
</dbReference>
<evidence type="ECO:0000313" key="1">
    <source>
        <dbReference type="EMBL" id="EFU29563.1"/>
    </source>
</evidence>
<dbReference type="HOGENOM" id="CLU_2975463_0_0_10"/>
<protein>
    <submittedName>
        <fullName evidence="1">Uncharacterized protein</fullName>
    </submittedName>
</protein>